<dbReference type="InterPro" id="IPR000524">
    <property type="entry name" value="Tscrpt_reg_HTH_GntR"/>
</dbReference>
<gene>
    <name evidence="5" type="ORF">ACFQND_21875</name>
</gene>
<dbReference type="PANTHER" id="PTHR44846:SF17">
    <property type="entry name" value="GNTR-FAMILY TRANSCRIPTIONAL REGULATOR"/>
    <property type="match status" value="1"/>
</dbReference>
<dbReference type="PANTHER" id="PTHR44846">
    <property type="entry name" value="MANNOSYL-D-GLYCERATE TRANSPORT/METABOLISM SYSTEM REPRESSOR MNGR-RELATED"/>
    <property type="match status" value="1"/>
</dbReference>
<dbReference type="Proteomes" id="UP001596270">
    <property type="component" value="Unassembled WGS sequence"/>
</dbReference>
<dbReference type="InterPro" id="IPR036388">
    <property type="entry name" value="WH-like_DNA-bd_sf"/>
</dbReference>
<evidence type="ECO:0000259" key="4">
    <source>
        <dbReference type="PROSITE" id="PS50949"/>
    </source>
</evidence>
<dbReference type="PROSITE" id="PS50949">
    <property type="entry name" value="HTH_GNTR"/>
    <property type="match status" value="1"/>
</dbReference>
<protein>
    <submittedName>
        <fullName evidence="5">GntR family transcriptional regulator</fullName>
    </submittedName>
</protein>
<dbReference type="InterPro" id="IPR028978">
    <property type="entry name" value="Chorismate_lyase_/UTRA_dom_sf"/>
</dbReference>
<dbReference type="CDD" id="cd07377">
    <property type="entry name" value="WHTH_GntR"/>
    <property type="match status" value="1"/>
</dbReference>
<dbReference type="Pfam" id="PF07702">
    <property type="entry name" value="UTRA"/>
    <property type="match status" value="1"/>
</dbReference>
<feature type="domain" description="HTH gntR-type" evidence="4">
    <location>
        <begin position="13"/>
        <end position="81"/>
    </location>
</feature>
<dbReference type="SUPFAM" id="SSF46785">
    <property type="entry name" value="Winged helix' DNA-binding domain"/>
    <property type="match status" value="1"/>
</dbReference>
<sequence length="261" mass="28816">MTARPVPHSGAGVTQYLQLASILRHQIAHGELVSGQRLPTVLQLAGQYKVAGITVRQAYGLLKTEGLITSDRGRGTYVSAPAASMTANMHAAINDPRASDVRFEVLEQRYGVNLPEPLSRGAAADSSYKSYTFIRKIHVQDGEPFCLAEIYVASEIYQRFPEGSEQQHKIAYLLNEYSKSRMLKMQQTLTVAPADMVLAQALGCSFATPMAHMVRRISDASGHIAYAGLFWYRGDRFVLESEYPFELWLSYPGVAVPQTLG</sequence>
<comment type="caution">
    <text evidence="5">The sequence shown here is derived from an EMBL/GenBank/DDBJ whole genome shotgun (WGS) entry which is preliminary data.</text>
</comment>
<evidence type="ECO:0000313" key="6">
    <source>
        <dbReference type="Proteomes" id="UP001596270"/>
    </source>
</evidence>
<evidence type="ECO:0000313" key="5">
    <source>
        <dbReference type="EMBL" id="MFC6283886.1"/>
    </source>
</evidence>
<accession>A0ABW1U1U2</accession>
<name>A0ABW1U1U2_9BURK</name>
<evidence type="ECO:0000256" key="1">
    <source>
        <dbReference type="ARBA" id="ARBA00023015"/>
    </source>
</evidence>
<dbReference type="EMBL" id="JBHSRS010000084">
    <property type="protein sequence ID" value="MFC6283886.1"/>
    <property type="molecule type" value="Genomic_DNA"/>
</dbReference>
<dbReference type="Gene3D" id="3.40.1410.10">
    <property type="entry name" value="Chorismate lyase-like"/>
    <property type="match status" value="1"/>
</dbReference>
<organism evidence="5 6">
    <name type="scientific">Polaromonas aquatica</name>
    <dbReference type="NCBI Taxonomy" id="332657"/>
    <lineage>
        <taxon>Bacteria</taxon>
        <taxon>Pseudomonadati</taxon>
        <taxon>Pseudomonadota</taxon>
        <taxon>Betaproteobacteria</taxon>
        <taxon>Burkholderiales</taxon>
        <taxon>Comamonadaceae</taxon>
        <taxon>Polaromonas</taxon>
    </lineage>
</organism>
<keyword evidence="3" id="KW-0804">Transcription</keyword>
<dbReference type="SUPFAM" id="SSF64288">
    <property type="entry name" value="Chorismate lyase-like"/>
    <property type="match status" value="1"/>
</dbReference>
<dbReference type="InterPro" id="IPR050679">
    <property type="entry name" value="Bact_HTH_transcr_reg"/>
</dbReference>
<keyword evidence="1" id="KW-0805">Transcription regulation</keyword>
<dbReference type="Pfam" id="PF00392">
    <property type="entry name" value="GntR"/>
    <property type="match status" value="1"/>
</dbReference>
<proteinExistence type="predicted"/>
<evidence type="ECO:0000256" key="2">
    <source>
        <dbReference type="ARBA" id="ARBA00023125"/>
    </source>
</evidence>
<dbReference type="RefSeq" id="WP_377414578.1">
    <property type="nucleotide sequence ID" value="NZ_JBHSRS010000084.1"/>
</dbReference>
<dbReference type="SMART" id="SM00345">
    <property type="entry name" value="HTH_GNTR"/>
    <property type="match status" value="1"/>
</dbReference>
<dbReference type="InterPro" id="IPR011663">
    <property type="entry name" value="UTRA"/>
</dbReference>
<dbReference type="SMART" id="SM00866">
    <property type="entry name" value="UTRA"/>
    <property type="match status" value="1"/>
</dbReference>
<evidence type="ECO:0000256" key="3">
    <source>
        <dbReference type="ARBA" id="ARBA00023163"/>
    </source>
</evidence>
<keyword evidence="6" id="KW-1185">Reference proteome</keyword>
<dbReference type="InterPro" id="IPR036390">
    <property type="entry name" value="WH_DNA-bd_sf"/>
</dbReference>
<keyword evidence="2" id="KW-0238">DNA-binding</keyword>
<dbReference type="Gene3D" id="1.10.10.10">
    <property type="entry name" value="Winged helix-like DNA-binding domain superfamily/Winged helix DNA-binding domain"/>
    <property type="match status" value="1"/>
</dbReference>
<reference evidence="6" key="1">
    <citation type="journal article" date="2019" name="Int. J. Syst. Evol. Microbiol.">
        <title>The Global Catalogue of Microorganisms (GCM) 10K type strain sequencing project: providing services to taxonomists for standard genome sequencing and annotation.</title>
        <authorList>
            <consortium name="The Broad Institute Genomics Platform"/>
            <consortium name="The Broad Institute Genome Sequencing Center for Infectious Disease"/>
            <person name="Wu L."/>
            <person name="Ma J."/>
        </authorList>
    </citation>
    <scope>NUCLEOTIDE SEQUENCE [LARGE SCALE GENOMIC DNA]</scope>
    <source>
        <strain evidence="6">CCUG 39402</strain>
    </source>
</reference>